<dbReference type="GO" id="GO:0005789">
    <property type="term" value="C:endoplasmic reticulum membrane"/>
    <property type="evidence" value="ECO:0007669"/>
    <property type="project" value="UniProtKB-SubCell"/>
</dbReference>
<feature type="compositionally biased region" description="Low complexity" evidence="9">
    <location>
        <begin position="663"/>
        <end position="674"/>
    </location>
</feature>
<evidence type="ECO:0000256" key="6">
    <source>
        <dbReference type="ARBA" id="ARBA00023055"/>
    </source>
</evidence>
<comment type="subcellular location">
    <subcellularLocation>
        <location evidence="1">Endoplasmic reticulum membrane</location>
    </subcellularLocation>
</comment>
<proteinExistence type="predicted"/>
<accession>A0A4S8J5L2</accession>
<keyword evidence="5 10" id="KW-1133">Transmembrane helix</keyword>
<reference evidence="12 13" key="1">
    <citation type="journal article" date="2019" name="Nat. Plants">
        <title>Genome sequencing of Musa balbisiana reveals subgenome evolution and function divergence in polyploid bananas.</title>
        <authorList>
            <person name="Yao X."/>
        </authorList>
    </citation>
    <scope>NUCLEOTIDE SEQUENCE [LARGE SCALE GENOMIC DNA]</scope>
    <source>
        <strain evidence="13">cv. DH-PKW</strain>
        <tissue evidence="12">Leaves</tissue>
    </source>
</reference>
<dbReference type="InterPro" id="IPR031468">
    <property type="entry name" value="SMP_LBD"/>
</dbReference>
<feature type="domain" description="SMP-LTD" evidence="11">
    <location>
        <begin position="328"/>
        <end position="592"/>
    </location>
</feature>
<keyword evidence="6" id="KW-0445">Lipid transport</keyword>
<dbReference type="PANTHER" id="PTHR13466">
    <property type="entry name" value="TEX2 PROTEIN-RELATED"/>
    <property type="match status" value="1"/>
</dbReference>
<protein>
    <recommendedName>
        <fullName evidence="11">SMP-LTD domain-containing protein</fullName>
    </recommendedName>
</protein>
<evidence type="ECO:0000313" key="13">
    <source>
        <dbReference type="Proteomes" id="UP000317650"/>
    </source>
</evidence>
<sequence>MSHALVFGVFIGAIALLAVELLFSLLLYYWISGRRGRAPASPRRYNCCHDSDDERSLPAECNKQGIVWVLEAAKAAEVGGDGGSQANGTKEEADVVEIVEVYPVLKHAKIKNHKLILTDPDDSRTATIELLDCAVFAVSASDRETRKWANRYPIKLESMNADIYQGSRTCYVYLDTSWEKESWCKALRFASCPDKQKLKTYAKLREDFQRYVASVPEHLSPQKPSKPHCDPSIKTTKFQKTTRIRHLLNRFSKGVSKNNGIITPSLGKKKVDDRVIATNGVMLMNEFLNASSPEKSSSCSSDLVRSGSLPPLYSGLHNAASDDKINRDDTAFFWNLVLSRLFFDVKRSAVVNNCIKTQFQRTLSNMRFPSFLGRVECSGLDIGDLPPYIHNVKVVSKDMNEVLTAEIDTEYSGGITFAFEVGQLGCRGSSMDSNLELESGSEMALLHSEGLQNNGEQMSVLDSSGDGEESEEKEKKIDEPEQPESSNWRSVWLSTWNSVKNSVADHVSQVPLSLSVRVSSLSGTIRLHIKPSPSDQLWFGFTSMPEMDWSFESTVGEQRINIGAFTSMFKNLFENAIRGSLVFPNCECLCVPWMLDEKDNWIPVTEAPFKWINQETLAGVVELNQETPVCATKLEEEEEEEEEEVSMDTAELKASEPDQLHEATASSQASPSISSGLLCLTPTIGNEAEMPKSEESQESCGSTPVITPGEIVLWEKTAAAAASASASTTSEAEEDASTRKKLNVKGLKKMVGETIEGQKRSIGNMVGVSLKKYEKVKMHNIFGRHASTVRSLQ</sequence>
<name>A0A4S8J5L2_MUSBA</name>
<evidence type="ECO:0000256" key="2">
    <source>
        <dbReference type="ARBA" id="ARBA00022448"/>
    </source>
</evidence>
<keyword evidence="13" id="KW-1185">Reference proteome</keyword>
<dbReference type="GO" id="GO:0006869">
    <property type="term" value="P:lipid transport"/>
    <property type="evidence" value="ECO:0007669"/>
    <property type="project" value="UniProtKB-KW"/>
</dbReference>
<evidence type="ECO:0000313" key="12">
    <source>
        <dbReference type="EMBL" id="THU56685.1"/>
    </source>
</evidence>
<evidence type="ECO:0000256" key="10">
    <source>
        <dbReference type="SAM" id="Phobius"/>
    </source>
</evidence>
<feature type="transmembrane region" description="Helical" evidence="10">
    <location>
        <begin position="6"/>
        <end position="31"/>
    </location>
</feature>
<evidence type="ECO:0000259" key="11">
    <source>
        <dbReference type="PROSITE" id="PS51847"/>
    </source>
</evidence>
<dbReference type="CDD" id="cd21675">
    <property type="entry name" value="SMP_TEX2"/>
    <property type="match status" value="1"/>
</dbReference>
<dbReference type="Pfam" id="PF10296">
    <property type="entry name" value="MMM1"/>
    <property type="match status" value="1"/>
</dbReference>
<feature type="compositionally biased region" description="Basic and acidic residues" evidence="9">
    <location>
        <begin position="650"/>
        <end position="661"/>
    </location>
</feature>
<dbReference type="Proteomes" id="UP000317650">
    <property type="component" value="Chromosome 11"/>
</dbReference>
<dbReference type="PANTHER" id="PTHR13466:SF0">
    <property type="entry name" value="SMP-LTD DOMAIN-CONTAINING PROTEIN"/>
    <property type="match status" value="1"/>
</dbReference>
<evidence type="ECO:0000256" key="4">
    <source>
        <dbReference type="ARBA" id="ARBA00022824"/>
    </source>
</evidence>
<feature type="compositionally biased region" description="Acidic residues" evidence="9">
    <location>
        <begin position="635"/>
        <end position="646"/>
    </location>
</feature>
<keyword evidence="3 10" id="KW-0812">Transmembrane</keyword>
<organism evidence="12 13">
    <name type="scientific">Musa balbisiana</name>
    <name type="common">Banana</name>
    <dbReference type="NCBI Taxonomy" id="52838"/>
    <lineage>
        <taxon>Eukaryota</taxon>
        <taxon>Viridiplantae</taxon>
        <taxon>Streptophyta</taxon>
        <taxon>Embryophyta</taxon>
        <taxon>Tracheophyta</taxon>
        <taxon>Spermatophyta</taxon>
        <taxon>Magnoliopsida</taxon>
        <taxon>Liliopsida</taxon>
        <taxon>Zingiberales</taxon>
        <taxon>Musaceae</taxon>
        <taxon>Musa</taxon>
    </lineage>
</organism>
<comment type="caution">
    <text evidence="12">The sequence shown here is derived from an EMBL/GenBank/DDBJ whole genome shotgun (WGS) entry which is preliminary data.</text>
</comment>
<gene>
    <name evidence="12" type="ORF">C4D60_Mb11t19820</name>
</gene>
<dbReference type="InterPro" id="IPR057080">
    <property type="entry name" value="PH_SMPa"/>
</dbReference>
<evidence type="ECO:0000256" key="9">
    <source>
        <dbReference type="SAM" id="MobiDB-lite"/>
    </source>
</evidence>
<evidence type="ECO:0000256" key="5">
    <source>
        <dbReference type="ARBA" id="ARBA00022989"/>
    </source>
</evidence>
<feature type="region of interest" description="Disordered" evidence="9">
    <location>
        <begin position="455"/>
        <end position="486"/>
    </location>
</feature>
<evidence type="ECO:0000256" key="7">
    <source>
        <dbReference type="ARBA" id="ARBA00023121"/>
    </source>
</evidence>
<evidence type="ECO:0000256" key="3">
    <source>
        <dbReference type="ARBA" id="ARBA00022692"/>
    </source>
</evidence>
<keyword evidence="7" id="KW-0446">Lipid-binding</keyword>
<dbReference type="PROSITE" id="PS51847">
    <property type="entry name" value="SMP"/>
    <property type="match status" value="1"/>
</dbReference>
<evidence type="ECO:0000256" key="1">
    <source>
        <dbReference type="ARBA" id="ARBA00004586"/>
    </source>
</evidence>
<dbReference type="GO" id="GO:0008289">
    <property type="term" value="F:lipid binding"/>
    <property type="evidence" value="ECO:0007669"/>
    <property type="project" value="UniProtKB-KW"/>
</dbReference>
<dbReference type="InterPro" id="IPR019411">
    <property type="entry name" value="MMM1_dom"/>
</dbReference>
<keyword evidence="2" id="KW-0813">Transport</keyword>
<feature type="region of interest" description="Disordered" evidence="9">
    <location>
        <begin position="633"/>
        <end position="674"/>
    </location>
</feature>
<keyword evidence="8 10" id="KW-0472">Membrane</keyword>
<keyword evidence="4" id="KW-0256">Endoplasmic reticulum</keyword>
<evidence type="ECO:0000256" key="8">
    <source>
        <dbReference type="ARBA" id="ARBA00023136"/>
    </source>
</evidence>
<dbReference type="STRING" id="52838.A0A4S8J5L2"/>
<dbReference type="Pfam" id="PF23065">
    <property type="entry name" value="PH_SMPa"/>
    <property type="match status" value="1"/>
</dbReference>
<dbReference type="EMBL" id="PYDT01000007">
    <property type="protein sequence ID" value="THU56685.1"/>
    <property type="molecule type" value="Genomic_DNA"/>
</dbReference>
<dbReference type="AlphaFoldDB" id="A0A4S8J5L2"/>